<feature type="region of interest" description="Disordered" evidence="1">
    <location>
        <begin position="121"/>
        <end position="151"/>
    </location>
</feature>
<evidence type="ECO:0000313" key="2">
    <source>
        <dbReference type="EMBL" id="KNC36248.1"/>
    </source>
</evidence>
<organism evidence="2 3">
    <name type="scientific">Plasmodium falciparum RAJ116</name>
    <dbReference type="NCBI Taxonomy" id="580058"/>
    <lineage>
        <taxon>Eukaryota</taxon>
        <taxon>Sar</taxon>
        <taxon>Alveolata</taxon>
        <taxon>Apicomplexa</taxon>
        <taxon>Aconoidasida</taxon>
        <taxon>Haemosporida</taxon>
        <taxon>Plasmodiidae</taxon>
        <taxon>Plasmodium</taxon>
        <taxon>Plasmodium (Laverania)</taxon>
    </lineage>
</organism>
<dbReference type="EMBL" id="GG664061">
    <property type="protein sequence ID" value="KNC36248.1"/>
    <property type="molecule type" value="Genomic_DNA"/>
</dbReference>
<feature type="compositionally biased region" description="Basic residues" evidence="1">
    <location>
        <begin position="130"/>
        <end position="139"/>
    </location>
</feature>
<gene>
    <name evidence="2" type="ORF">PFLG_01233</name>
</gene>
<dbReference type="Proteomes" id="UP000054566">
    <property type="component" value="Unassembled WGS sequence"/>
</dbReference>
<reference evidence="3" key="1">
    <citation type="submission" date="2015-07" db="EMBL/GenBank/DDBJ databases">
        <title>Annotation of Plasmodium falciparum RAJ116.</title>
        <authorList>
            <consortium name="The Broad Institute Genome Sequencing Platform"/>
            <person name="Volkman S.K."/>
            <person name="Neafsey D.E."/>
            <person name="Dash A.P."/>
            <person name="Chitnis C.E."/>
            <person name="Hartl D.L."/>
            <person name="Young S.K."/>
            <person name="Zeng Q."/>
            <person name="Koehrsen M."/>
            <person name="Alvarado L."/>
            <person name="Berlin A."/>
            <person name="Borenstein D."/>
            <person name="Chapman S.B."/>
            <person name="Chen Z."/>
            <person name="Engels R."/>
            <person name="Freedman E."/>
            <person name="Gellesch M."/>
            <person name="Goldberg J."/>
            <person name="Griggs A."/>
            <person name="Gujja S."/>
            <person name="Heilman E.R."/>
            <person name="Heiman D.I."/>
            <person name="Howarth C."/>
            <person name="Jen D."/>
            <person name="Larson L."/>
            <person name="Mehta T."/>
            <person name="Neiman D."/>
            <person name="Park D."/>
            <person name="Pearson M."/>
            <person name="Roberts A."/>
            <person name="Saif S."/>
            <person name="Shea T."/>
            <person name="Shenoy N."/>
            <person name="Sisk P."/>
            <person name="Stolte C."/>
            <person name="Sykes S."/>
            <person name="Walk T."/>
            <person name="White J."/>
            <person name="Yandava C."/>
            <person name="Haas B."/>
            <person name="Henn M.R."/>
            <person name="Nusbaum C."/>
            <person name="Birren B."/>
        </authorList>
    </citation>
    <scope>NUCLEOTIDE SEQUENCE [LARGE SCALE GENOMIC DNA]</scope>
    <source>
        <strain evidence="3">RAJ116</strain>
    </source>
</reference>
<accession>A0A0L0CVB4</accession>
<name>A0A0L0CVB4_PLAFA</name>
<evidence type="ECO:0000256" key="1">
    <source>
        <dbReference type="SAM" id="MobiDB-lite"/>
    </source>
</evidence>
<proteinExistence type="predicted"/>
<reference evidence="3" key="2">
    <citation type="submission" date="2015-07" db="EMBL/GenBank/DDBJ databases">
        <title>The genome sequence of Plasmodium falciparum RAJ116.</title>
        <authorList>
            <consortium name="The Broad Institute Genome Sequencing Platform"/>
            <person name="Volkman S.K."/>
            <person name="Neafsey D.E."/>
            <person name="Dash A.P."/>
            <person name="Chitnis C.E."/>
            <person name="Hartl D.L."/>
            <person name="Young S.K."/>
            <person name="Kodira C.D."/>
            <person name="Zeng Q."/>
            <person name="Koehrsen M."/>
            <person name="Godfrey P."/>
            <person name="Alvarado L."/>
            <person name="Berlin A."/>
            <person name="Borenstein D."/>
            <person name="Chen Z."/>
            <person name="Engels R."/>
            <person name="Freedman E."/>
            <person name="Gellesch M."/>
            <person name="Goldberg J."/>
            <person name="Griggs A."/>
            <person name="Gujja S."/>
            <person name="Heiman D."/>
            <person name="Hepburn T."/>
            <person name="Howarth C."/>
            <person name="Jen D."/>
            <person name="Larson L."/>
            <person name="Lewis B."/>
            <person name="Mehta T."/>
            <person name="Park D."/>
            <person name="Pearson M."/>
            <person name="Roberts A."/>
            <person name="Saif S."/>
            <person name="Shea T."/>
            <person name="Shenoy N."/>
            <person name="Sisk P."/>
            <person name="Stolte C."/>
            <person name="Sykes S."/>
            <person name="Walk T."/>
            <person name="White J."/>
            <person name="Yandava C."/>
            <person name="Wirth D.F."/>
            <person name="Nusbaum C."/>
            <person name="Birren B."/>
        </authorList>
    </citation>
    <scope>NUCLEOTIDE SEQUENCE [LARGE SCALE GENOMIC DNA]</scope>
    <source>
        <strain evidence="3">RAJ116</strain>
    </source>
</reference>
<dbReference type="OrthoDB" id="10669658at2759"/>
<dbReference type="AlphaFoldDB" id="A0A0L0CVB4"/>
<sequence>MLPSLPDGHVAPDWLGSALYLGWHVLRPSHGTRQDWPLYNFTTKKKNMNEFLNKVKMYGKTICIRDAPAENNDDIYTDYNYYNNYNCYDNDEYDNDDVSNNNRYEYEKHLALYNRNKMNNIPENENMKKINSKSKGKSQHNKEKNSIDDEIDIENYEEEIEQNNDDDLNNINNDEDDEQINQNFFNDSLKIFIQHKPIGEMCNFVNMKYIHISFNMYKVYEGKKKLILSTYTNNEKSDSLQKDDGKGNVKYKDIEKGNVKYKDIEKGNVKYKDIEKGNVKYKDIEKGKVKYKDIENVNVKDNDKEDGTKCVGKIEYNITLDKNENFKYIIDLIFLHLNYNRCYYIYIPKRLLVIL</sequence>
<protein>
    <submittedName>
        <fullName evidence="2">Uncharacterized protein</fullName>
    </submittedName>
</protein>
<evidence type="ECO:0000313" key="3">
    <source>
        <dbReference type="Proteomes" id="UP000054566"/>
    </source>
</evidence>